<dbReference type="AlphaFoldDB" id="C6BPU6"/>
<sequence>MKIVRAIAGAVILAASAAAHADVAASPLKSHQAGLDALEKNPKALSLTVQSLGKTSHVTLPLTANPSHLESKEVFGYMGVSNSGRVEPMQESVGLSVDAVPVAVTPNGALVLRLALDNSHLDALRNVTLSGQAFQLPDISRVTSETTLVIKDGEEVPVLVAHDAGKKAFQVSAILSGAGEPRSLAETKN</sequence>
<dbReference type="KEGG" id="rpf:Rpic12D_4986"/>
<keyword evidence="1" id="KW-0732">Signal</keyword>
<protein>
    <recommendedName>
        <fullName evidence="3">Alginate biosynthesis protein AlgF</fullName>
    </recommendedName>
</protein>
<name>C6BPU6_RALP1</name>
<gene>
    <name evidence="2" type="ordered locus">Rpic12D_4986</name>
</gene>
<dbReference type="HOGENOM" id="CLU_1433397_0_0_4"/>
<evidence type="ECO:0000313" key="2">
    <source>
        <dbReference type="EMBL" id="ACS66220.1"/>
    </source>
</evidence>
<keyword evidence="2" id="KW-0614">Plasmid</keyword>
<evidence type="ECO:0008006" key="3">
    <source>
        <dbReference type="Google" id="ProtNLM"/>
    </source>
</evidence>
<reference evidence="2" key="1">
    <citation type="submission" date="2009-06" db="EMBL/GenBank/DDBJ databases">
        <title>Complete sequence plasmid 1 of Ralstonia pickettii 12D.</title>
        <authorList>
            <consortium name="US DOE Joint Genome Institute"/>
            <person name="Lucas S."/>
            <person name="Copeland A."/>
            <person name="Lapidus A."/>
            <person name="Glavina del Rio T."/>
            <person name="Dalin E."/>
            <person name="Tice H."/>
            <person name="Bruce D."/>
            <person name="Goodwin L."/>
            <person name="Pitluck S."/>
            <person name="Sims D."/>
            <person name="Meincke L."/>
            <person name="Brettin T."/>
            <person name="Detter J.C."/>
            <person name="Han C."/>
            <person name="Larimer F."/>
            <person name="Land M."/>
            <person name="Hauser L."/>
            <person name="Kyrpides N."/>
            <person name="Ovchinnikova G."/>
            <person name="Marsh T."/>
            <person name="Richardson P."/>
        </authorList>
    </citation>
    <scope>NUCLEOTIDE SEQUENCE [LARGE SCALE GENOMIC DNA]</scope>
    <source>
        <plasmid evidence="2">12D</plasmid>
        <plasmid evidence="2">pRp12D01</plasmid>
    </source>
</reference>
<dbReference type="EMBL" id="CP001646">
    <property type="protein sequence ID" value="ACS66220.1"/>
    <property type="molecule type" value="Genomic_DNA"/>
</dbReference>
<feature type="signal peptide" evidence="1">
    <location>
        <begin position="1"/>
        <end position="21"/>
    </location>
</feature>
<geneLocation type="plasmid" evidence="2">
    <name>pRp12D01</name>
</geneLocation>
<feature type="chain" id="PRO_5002962712" description="Alginate biosynthesis protein AlgF" evidence="1">
    <location>
        <begin position="22"/>
        <end position="189"/>
    </location>
</feature>
<accession>C6BPU6</accession>
<evidence type="ECO:0000256" key="1">
    <source>
        <dbReference type="SAM" id="SignalP"/>
    </source>
</evidence>
<organism evidence="2">
    <name type="scientific">Ralstonia pickettii (strain 12D)</name>
    <dbReference type="NCBI Taxonomy" id="428406"/>
    <lineage>
        <taxon>Bacteria</taxon>
        <taxon>Pseudomonadati</taxon>
        <taxon>Pseudomonadota</taxon>
        <taxon>Betaproteobacteria</taxon>
        <taxon>Burkholderiales</taxon>
        <taxon>Burkholderiaceae</taxon>
        <taxon>Ralstonia</taxon>
    </lineage>
</organism>
<proteinExistence type="predicted"/>